<protein>
    <submittedName>
        <fullName evidence="2">Os06g0184600 protein</fullName>
    </submittedName>
</protein>
<reference evidence="3" key="2">
    <citation type="journal article" date="2008" name="Nucleic Acids Res.">
        <title>The rice annotation project database (RAP-DB): 2008 update.</title>
        <authorList>
            <consortium name="The rice annotation project (RAP)"/>
        </authorList>
    </citation>
    <scope>GENOME REANNOTATION</scope>
    <source>
        <strain evidence="3">cv. Nipponbare</strain>
    </source>
</reference>
<dbReference type="EMBL" id="AP008212">
    <property type="protein sequence ID" value="BAF18909.1"/>
    <property type="molecule type" value="Genomic_DNA"/>
</dbReference>
<evidence type="ECO:0000256" key="1">
    <source>
        <dbReference type="SAM" id="MobiDB-lite"/>
    </source>
</evidence>
<dbReference type="AlphaFoldDB" id="A0A0P0WTA5"/>
<proteinExistence type="predicted"/>
<dbReference type="Gramene" id="Os06t0184600-01">
    <property type="protein sequence ID" value="Os06t0184600-01"/>
    <property type="gene ID" value="Os06g0184600"/>
</dbReference>
<feature type="region of interest" description="Disordered" evidence="1">
    <location>
        <begin position="1"/>
        <end position="105"/>
    </location>
</feature>
<dbReference type="KEGG" id="dosa:Os06g0184600"/>
<gene>
    <name evidence="2" type="ordered locus">Os06g0184600</name>
</gene>
<reference evidence="2 3" key="1">
    <citation type="journal article" date="2005" name="Nature">
        <title>The map-based sequence of the rice genome.</title>
        <authorList>
            <consortium name="International rice genome sequencing project (IRGSP)"/>
            <person name="Matsumoto T."/>
            <person name="Wu J."/>
            <person name="Kanamori H."/>
            <person name="Katayose Y."/>
            <person name="Fujisawa M."/>
            <person name="Namiki N."/>
            <person name="Mizuno H."/>
            <person name="Yamamoto K."/>
            <person name="Antonio B.A."/>
            <person name="Baba T."/>
            <person name="Sakata K."/>
            <person name="Nagamura Y."/>
            <person name="Aoki H."/>
            <person name="Arikawa K."/>
            <person name="Arita K."/>
            <person name="Bito T."/>
            <person name="Chiden Y."/>
            <person name="Fujitsuka N."/>
            <person name="Fukunaka R."/>
            <person name="Hamada M."/>
            <person name="Harada C."/>
            <person name="Hayashi A."/>
            <person name="Hijishita S."/>
            <person name="Honda M."/>
            <person name="Hosokawa S."/>
            <person name="Ichikawa Y."/>
            <person name="Idonuma A."/>
            <person name="Iijima M."/>
            <person name="Ikeda M."/>
            <person name="Ikeno M."/>
            <person name="Ito K."/>
            <person name="Ito S."/>
            <person name="Ito T."/>
            <person name="Ito Y."/>
            <person name="Ito Y."/>
            <person name="Iwabuchi A."/>
            <person name="Kamiya K."/>
            <person name="Karasawa W."/>
            <person name="Kurita K."/>
            <person name="Katagiri S."/>
            <person name="Kikuta A."/>
            <person name="Kobayashi H."/>
            <person name="Kobayashi N."/>
            <person name="Machita K."/>
            <person name="Maehara T."/>
            <person name="Masukawa M."/>
            <person name="Mizubayashi T."/>
            <person name="Mukai Y."/>
            <person name="Nagasaki H."/>
            <person name="Nagata Y."/>
            <person name="Naito S."/>
            <person name="Nakashima M."/>
            <person name="Nakama Y."/>
            <person name="Nakamichi Y."/>
            <person name="Nakamura M."/>
            <person name="Meguro A."/>
            <person name="Negishi M."/>
            <person name="Ohta I."/>
            <person name="Ohta T."/>
            <person name="Okamoto M."/>
            <person name="Ono N."/>
            <person name="Saji S."/>
            <person name="Sakaguchi M."/>
            <person name="Sakai K."/>
            <person name="Shibata M."/>
            <person name="Shimokawa T."/>
            <person name="Song J."/>
            <person name="Takazaki Y."/>
            <person name="Terasawa K."/>
            <person name="Tsugane M."/>
            <person name="Tsuji K."/>
            <person name="Ueda S."/>
            <person name="Waki K."/>
            <person name="Yamagata H."/>
            <person name="Yamamoto M."/>
            <person name="Yamamoto S."/>
            <person name="Yamane H."/>
            <person name="Yoshiki S."/>
            <person name="Yoshihara R."/>
            <person name="Yukawa K."/>
            <person name="Zhong H."/>
            <person name="Yano M."/>
            <person name="Yuan Q."/>
            <person name="Ouyang S."/>
            <person name="Liu J."/>
            <person name="Jones K.M."/>
            <person name="Gansberger K."/>
            <person name="Moffat K."/>
            <person name="Hill J."/>
            <person name="Bera J."/>
            <person name="Fadrosh D."/>
            <person name="Jin S."/>
            <person name="Johri S."/>
            <person name="Kim M."/>
            <person name="Overton L."/>
            <person name="Reardon M."/>
            <person name="Tsitrin T."/>
            <person name="Vuong H."/>
            <person name="Weaver B."/>
            <person name="Ciecko A."/>
            <person name="Tallon L."/>
            <person name="Jackson J."/>
            <person name="Pai G."/>
            <person name="Aken S.V."/>
            <person name="Utterback T."/>
            <person name="Reidmuller S."/>
            <person name="Feldblyum T."/>
            <person name="Hsiao J."/>
            <person name="Zismann V."/>
            <person name="Iobst S."/>
            <person name="de Vazeille A.R."/>
            <person name="Buell C.R."/>
            <person name="Ying K."/>
            <person name="Li Y."/>
            <person name="Lu T."/>
            <person name="Huang Y."/>
            <person name="Zhao Q."/>
            <person name="Feng Q."/>
            <person name="Zhang L."/>
            <person name="Zhu J."/>
            <person name="Weng Q."/>
            <person name="Mu J."/>
            <person name="Lu Y."/>
            <person name="Fan D."/>
            <person name="Liu Y."/>
            <person name="Guan J."/>
            <person name="Zhang Y."/>
            <person name="Yu S."/>
            <person name="Liu X."/>
            <person name="Zhang Y."/>
            <person name="Hong G."/>
            <person name="Han B."/>
            <person name="Choisne N."/>
            <person name="Demange N."/>
            <person name="Orjeda G."/>
            <person name="Samain S."/>
            <person name="Cattolico L."/>
            <person name="Pelletier E."/>
            <person name="Couloux A."/>
            <person name="Segurens B."/>
            <person name="Wincker P."/>
            <person name="D'Hont A."/>
            <person name="Scarpelli C."/>
            <person name="Weissenbach J."/>
            <person name="Salanoubat M."/>
            <person name="Quetier F."/>
            <person name="Yu Y."/>
            <person name="Kim H.R."/>
            <person name="Rambo T."/>
            <person name="Currie J."/>
            <person name="Collura K."/>
            <person name="Luo M."/>
            <person name="Yang T."/>
            <person name="Ammiraju J.S.S."/>
            <person name="Engler F."/>
            <person name="Soderlund C."/>
            <person name="Wing R.A."/>
            <person name="Palmer L.E."/>
            <person name="de la Bastide M."/>
            <person name="Spiegel L."/>
            <person name="Nascimento L."/>
            <person name="Zutavern T."/>
            <person name="O'Shaughnessy A."/>
            <person name="Dike S."/>
            <person name="Dedhia N."/>
            <person name="Preston R."/>
            <person name="Balija V."/>
            <person name="McCombie W.R."/>
            <person name="Chow T."/>
            <person name="Chen H."/>
            <person name="Chung M."/>
            <person name="Chen C."/>
            <person name="Shaw J."/>
            <person name="Wu H."/>
            <person name="Hsiao K."/>
            <person name="Chao Y."/>
            <person name="Chu M."/>
            <person name="Cheng C."/>
            <person name="Hour A."/>
            <person name="Lee P."/>
            <person name="Lin S."/>
            <person name="Lin Y."/>
            <person name="Liou J."/>
            <person name="Liu S."/>
            <person name="Hsing Y."/>
            <person name="Raghuvanshi S."/>
            <person name="Mohanty A."/>
            <person name="Bharti A.K."/>
            <person name="Gaur A."/>
            <person name="Gupta V."/>
            <person name="Kumar D."/>
            <person name="Ravi V."/>
            <person name="Vij S."/>
            <person name="Kapur A."/>
            <person name="Khurana P."/>
            <person name="Khurana P."/>
            <person name="Khurana J.P."/>
            <person name="Tyagi A.K."/>
            <person name="Gaikwad K."/>
            <person name="Singh A."/>
            <person name="Dalal V."/>
            <person name="Srivastava S."/>
            <person name="Dixit A."/>
            <person name="Pal A.K."/>
            <person name="Ghazi I.A."/>
            <person name="Yadav M."/>
            <person name="Pandit A."/>
            <person name="Bhargava A."/>
            <person name="Sureshbabu K."/>
            <person name="Batra K."/>
            <person name="Sharma T.R."/>
            <person name="Mohapatra T."/>
            <person name="Singh N.K."/>
            <person name="Messing J."/>
            <person name="Nelson A.B."/>
            <person name="Fuks G."/>
            <person name="Kavchok S."/>
            <person name="Keizer G."/>
            <person name="Linton E."/>
            <person name="Llaca V."/>
            <person name="Song R."/>
            <person name="Tanyolac B."/>
            <person name="Young S."/>
            <person name="Ho-Il K."/>
            <person name="Hahn J.H."/>
            <person name="Sangsakoo G."/>
            <person name="Vanavichit A."/>
            <person name="de Mattos Luiz.A.T."/>
            <person name="Zimmer P.D."/>
            <person name="Malone G."/>
            <person name="Dellagostin O."/>
            <person name="de Oliveira A.C."/>
            <person name="Bevan M."/>
            <person name="Bancroft I."/>
            <person name="Minx P."/>
            <person name="Cordum H."/>
            <person name="Wilson R."/>
            <person name="Cheng Z."/>
            <person name="Jin W."/>
            <person name="Jiang J."/>
            <person name="Leong S.A."/>
            <person name="Iwama H."/>
            <person name="Gojobori T."/>
            <person name="Itoh T."/>
            <person name="Niimura Y."/>
            <person name="Fujii Y."/>
            <person name="Habara T."/>
            <person name="Sakai H."/>
            <person name="Sato Y."/>
            <person name="Wilson G."/>
            <person name="Kumar K."/>
            <person name="McCouch S."/>
            <person name="Juretic N."/>
            <person name="Hoen D."/>
            <person name="Wright S."/>
            <person name="Bruskiewich R."/>
            <person name="Bureau T."/>
            <person name="Miyao A."/>
            <person name="Hirochika H."/>
            <person name="Nishikawa T."/>
            <person name="Kadowaki K."/>
            <person name="Sugiura M."/>
            <person name="Burr B."/>
            <person name="Sasaki T."/>
        </authorList>
    </citation>
    <scope>NUCLEOTIDE SEQUENCE [LARGE SCALE GENOMIC DNA]</scope>
    <source>
        <strain evidence="3">cv. Nipponbare</strain>
    </source>
</reference>
<feature type="compositionally biased region" description="Low complexity" evidence="1">
    <location>
        <begin position="78"/>
        <end position="92"/>
    </location>
</feature>
<evidence type="ECO:0000313" key="2">
    <source>
        <dbReference type="EMBL" id="BAF18909.1"/>
    </source>
</evidence>
<accession>A0A0P0WTA5</accession>
<evidence type="ECO:0000313" key="3">
    <source>
        <dbReference type="Proteomes" id="UP000000763"/>
    </source>
</evidence>
<sequence>PPVRTSSAPYTAFDRGSIRTGSRSGEQSGEERGGSPMHSRISELRPMSRITRRPMSGDMGVFRDDGSSYGLDNDVPTSAAASYRRRASPLSSQELEESVDLPLTF</sequence>
<dbReference type="Proteomes" id="UP000000763">
    <property type="component" value="Chromosome 6"/>
</dbReference>
<feature type="non-terminal residue" evidence="2">
    <location>
        <position position="1"/>
    </location>
</feature>
<organism evidence="2 3">
    <name type="scientific">Oryza sativa subsp. japonica</name>
    <name type="common">Rice</name>
    <dbReference type="NCBI Taxonomy" id="39947"/>
    <lineage>
        <taxon>Eukaryota</taxon>
        <taxon>Viridiplantae</taxon>
        <taxon>Streptophyta</taxon>
        <taxon>Embryophyta</taxon>
        <taxon>Tracheophyta</taxon>
        <taxon>Spermatophyta</taxon>
        <taxon>Magnoliopsida</taxon>
        <taxon>Liliopsida</taxon>
        <taxon>Poales</taxon>
        <taxon>Poaceae</taxon>
        <taxon>BOP clade</taxon>
        <taxon>Oryzoideae</taxon>
        <taxon>Oryzeae</taxon>
        <taxon>Oryzinae</taxon>
        <taxon>Oryza</taxon>
        <taxon>Oryza sativa</taxon>
    </lineage>
</organism>
<name>A0A0P0WTA5_ORYSJ</name>